<evidence type="ECO:0000256" key="5">
    <source>
        <dbReference type="ARBA" id="ARBA00049360"/>
    </source>
</evidence>
<dbReference type="AlphaFoldDB" id="A0A5N6QUQ6"/>
<reference evidence="8 9" key="1">
    <citation type="submission" date="2019-06" db="EMBL/GenBank/DDBJ databases">
        <title>A chromosomal-level reference genome of Carpinus fangiana (Coryloideae, Betulaceae).</title>
        <authorList>
            <person name="Yang X."/>
            <person name="Wang Z."/>
            <person name="Zhang L."/>
            <person name="Hao G."/>
            <person name="Liu J."/>
            <person name="Yang Y."/>
        </authorList>
    </citation>
    <scope>NUCLEOTIDE SEQUENCE [LARGE SCALE GENOMIC DNA]</scope>
    <source>
        <strain evidence="8">Cfa_2016G</strain>
        <tissue evidence="8">Leaf</tissue>
    </source>
</reference>
<dbReference type="Pfam" id="PF00004">
    <property type="entry name" value="AAA"/>
    <property type="match status" value="1"/>
</dbReference>
<dbReference type="EMBL" id="CM017322">
    <property type="protein sequence ID" value="KAE8010536.1"/>
    <property type="molecule type" value="Genomic_DNA"/>
</dbReference>
<evidence type="ECO:0000259" key="7">
    <source>
        <dbReference type="SMART" id="SM00382"/>
    </source>
</evidence>
<proteinExistence type="inferred from homology"/>
<keyword evidence="6" id="KW-0067">ATP-binding</keyword>
<evidence type="ECO:0000313" key="9">
    <source>
        <dbReference type="Proteomes" id="UP000327013"/>
    </source>
</evidence>
<organism evidence="8 9">
    <name type="scientific">Carpinus fangiana</name>
    <dbReference type="NCBI Taxonomy" id="176857"/>
    <lineage>
        <taxon>Eukaryota</taxon>
        <taxon>Viridiplantae</taxon>
        <taxon>Streptophyta</taxon>
        <taxon>Embryophyta</taxon>
        <taxon>Tracheophyta</taxon>
        <taxon>Spermatophyta</taxon>
        <taxon>Magnoliopsida</taxon>
        <taxon>eudicotyledons</taxon>
        <taxon>Gunneridae</taxon>
        <taxon>Pentapetalae</taxon>
        <taxon>rosids</taxon>
        <taxon>fabids</taxon>
        <taxon>Fagales</taxon>
        <taxon>Betulaceae</taxon>
        <taxon>Carpinus</taxon>
    </lineage>
</organism>
<dbReference type="GO" id="GO:0006950">
    <property type="term" value="P:response to stress"/>
    <property type="evidence" value="ECO:0007669"/>
    <property type="project" value="UniProtKB-ARBA"/>
</dbReference>
<evidence type="ECO:0000256" key="1">
    <source>
        <dbReference type="ARBA" id="ARBA00001946"/>
    </source>
</evidence>
<evidence type="ECO:0000313" key="8">
    <source>
        <dbReference type="EMBL" id="KAE8010536.1"/>
    </source>
</evidence>
<dbReference type="Gene3D" id="6.10.280.40">
    <property type="match status" value="1"/>
</dbReference>
<dbReference type="GO" id="GO:0005524">
    <property type="term" value="F:ATP binding"/>
    <property type="evidence" value="ECO:0007669"/>
    <property type="project" value="UniProtKB-KW"/>
</dbReference>
<keyword evidence="9" id="KW-1185">Reference proteome</keyword>
<gene>
    <name evidence="8" type="ORF">FH972_006902</name>
</gene>
<evidence type="ECO:0000256" key="6">
    <source>
        <dbReference type="RuleBase" id="RU003651"/>
    </source>
</evidence>
<dbReference type="PANTHER" id="PTHR23070">
    <property type="entry name" value="BCS1 AAA-TYPE ATPASE"/>
    <property type="match status" value="1"/>
</dbReference>
<dbReference type="CDD" id="cd19510">
    <property type="entry name" value="RecA-like_BCS1"/>
    <property type="match status" value="1"/>
</dbReference>
<evidence type="ECO:0000256" key="2">
    <source>
        <dbReference type="ARBA" id="ARBA00007448"/>
    </source>
</evidence>
<dbReference type="SUPFAM" id="SSF52540">
    <property type="entry name" value="P-loop containing nucleoside triphosphate hydrolases"/>
    <property type="match status" value="1"/>
</dbReference>
<feature type="domain" description="AAA+ ATPase" evidence="7">
    <location>
        <begin position="237"/>
        <end position="375"/>
    </location>
</feature>
<dbReference type="Gene3D" id="3.40.50.300">
    <property type="entry name" value="P-loop containing nucleotide triphosphate hydrolases"/>
    <property type="match status" value="1"/>
</dbReference>
<name>A0A5N6QUQ6_9ROSI</name>
<dbReference type="PROSITE" id="PS00674">
    <property type="entry name" value="AAA"/>
    <property type="match status" value="1"/>
</dbReference>
<dbReference type="SMART" id="SM00382">
    <property type="entry name" value="AAA"/>
    <property type="match status" value="1"/>
</dbReference>
<dbReference type="Pfam" id="PF25568">
    <property type="entry name" value="AAA_lid_At3g28540"/>
    <property type="match status" value="1"/>
</dbReference>
<keyword evidence="4" id="KW-0460">Magnesium</keyword>
<dbReference type="InterPro" id="IPR003960">
    <property type="entry name" value="ATPase_AAA_CS"/>
</dbReference>
<comment type="cofactor">
    <cofactor evidence="1">
        <name>Mg(2+)</name>
        <dbReference type="ChEBI" id="CHEBI:18420"/>
    </cofactor>
</comment>
<dbReference type="Pfam" id="PF14363">
    <property type="entry name" value="AAA_assoc"/>
    <property type="match status" value="1"/>
</dbReference>
<comment type="catalytic activity">
    <reaction evidence="5">
        <text>ATP + H2O = ADP + phosphate + H(+)</text>
        <dbReference type="Rhea" id="RHEA:13065"/>
        <dbReference type="ChEBI" id="CHEBI:15377"/>
        <dbReference type="ChEBI" id="CHEBI:15378"/>
        <dbReference type="ChEBI" id="CHEBI:30616"/>
        <dbReference type="ChEBI" id="CHEBI:43474"/>
        <dbReference type="ChEBI" id="CHEBI:456216"/>
    </reaction>
</comment>
<protein>
    <recommendedName>
        <fullName evidence="7">AAA+ ATPase domain-containing protein</fullName>
    </recommendedName>
</protein>
<dbReference type="Proteomes" id="UP000327013">
    <property type="component" value="Chromosome 2"/>
</dbReference>
<accession>A0A5N6QUQ6</accession>
<comment type="similarity">
    <text evidence="2">Belongs to the AAA ATPase family. BCS1 subfamily.</text>
</comment>
<keyword evidence="6" id="KW-0547">Nucleotide-binding</keyword>
<keyword evidence="3" id="KW-0378">Hydrolase</keyword>
<dbReference type="InterPro" id="IPR003593">
    <property type="entry name" value="AAA+_ATPase"/>
</dbReference>
<dbReference type="InterPro" id="IPR025753">
    <property type="entry name" value="AAA_N_dom"/>
</dbReference>
<dbReference type="OrthoDB" id="10251412at2759"/>
<dbReference type="GO" id="GO:0016887">
    <property type="term" value="F:ATP hydrolysis activity"/>
    <property type="evidence" value="ECO:0007669"/>
    <property type="project" value="InterPro"/>
</dbReference>
<evidence type="ECO:0000256" key="3">
    <source>
        <dbReference type="ARBA" id="ARBA00022801"/>
    </source>
</evidence>
<dbReference type="InterPro" id="IPR027417">
    <property type="entry name" value="P-loop_NTPase"/>
</dbReference>
<dbReference type="InterPro" id="IPR003959">
    <property type="entry name" value="ATPase_AAA_core"/>
</dbReference>
<dbReference type="InterPro" id="IPR058017">
    <property type="entry name" value="At3g28540-like_C"/>
</dbReference>
<dbReference type="InterPro" id="IPR050747">
    <property type="entry name" value="Mitochondrial_chaperone_BCS1"/>
</dbReference>
<sequence length="503" mass="56835">MPRASAWFEAYATLSTAMMLLQTAINQFIPVSVRSYIMSRLKSFFFGIGTGTVADVSNSLVTLTIPEVWENMGRNKLYDAVKEYLPSKISSANKNLRVGVGGGKKIAMEIEGEGSIVDVFDNITLTWSCSEYQRGSPIQPYARPVYVLTLSFNEKHREKVMDSYLPHIMNKHKVVKKGKKVLKHYTRRSGVWQSSALEHPATFDTVAMEPALKNAILDDLDRFLRRKSFYKKVGKAWKRGYLLCGPPGTGKTSLIVAMANYLKFDVYDLELSGVHSNADLMMSLRNTSNRSILVVEDIDCNIEVQDRSGEDGNRALNHQFKRFTLSCLLNSIDGLWTKGSDERIIVFTTNHKDQIDPALLRPGRMDMHINLSFCTINGFRILASNYLDVQSHPLFEPIDRLLKKLQVTPAVVAEELMKNDDVDVVLSKFINFLERKEMGGDGMKDIAHNINAHLLPKRKESIAFLLLVTCSLSPAAEDKDKRAAPLRFLQLFQLFVSLFSSRY</sequence>
<evidence type="ECO:0000256" key="4">
    <source>
        <dbReference type="ARBA" id="ARBA00022842"/>
    </source>
</evidence>